<feature type="non-terminal residue" evidence="1">
    <location>
        <position position="1"/>
    </location>
</feature>
<reference evidence="1" key="1">
    <citation type="journal article" date="2019" name="bioRxiv">
        <title>The Genome of the Zebra Mussel, Dreissena polymorpha: A Resource for Invasive Species Research.</title>
        <authorList>
            <person name="McCartney M.A."/>
            <person name="Auch B."/>
            <person name="Kono T."/>
            <person name="Mallez S."/>
            <person name="Zhang Y."/>
            <person name="Obille A."/>
            <person name="Becker A."/>
            <person name="Abrahante J.E."/>
            <person name="Garbe J."/>
            <person name="Badalamenti J.P."/>
            <person name="Herman A."/>
            <person name="Mangelson H."/>
            <person name="Liachko I."/>
            <person name="Sullivan S."/>
            <person name="Sone E.D."/>
            <person name="Koren S."/>
            <person name="Silverstein K.A.T."/>
            <person name="Beckman K.B."/>
            <person name="Gohl D.M."/>
        </authorList>
    </citation>
    <scope>NUCLEOTIDE SEQUENCE</scope>
    <source>
        <strain evidence="1">Duluth1</strain>
        <tissue evidence="1">Whole animal</tissue>
    </source>
</reference>
<dbReference type="Proteomes" id="UP000828390">
    <property type="component" value="Unassembled WGS sequence"/>
</dbReference>
<keyword evidence="2" id="KW-1185">Reference proteome</keyword>
<evidence type="ECO:0000313" key="1">
    <source>
        <dbReference type="EMBL" id="KAH3690508.1"/>
    </source>
</evidence>
<name>A0A9D3Y080_DREPO</name>
<dbReference type="EMBL" id="JAIWYP010000061">
    <property type="protein sequence ID" value="KAH3690508.1"/>
    <property type="molecule type" value="Genomic_DNA"/>
</dbReference>
<sequence length="56" mass="6606">MVPIKSTCYEFVHLATHLLQFLHKVCVEPKEQKKHKIPKSSFVLTADFRPRRRASK</sequence>
<evidence type="ECO:0000313" key="2">
    <source>
        <dbReference type="Proteomes" id="UP000828390"/>
    </source>
</evidence>
<protein>
    <submittedName>
        <fullName evidence="1">Uncharacterized protein</fullName>
    </submittedName>
</protein>
<dbReference type="AlphaFoldDB" id="A0A9D3Y080"/>
<organism evidence="1 2">
    <name type="scientific">Dreissena polymorpha</name>
    <name type="common">Zebra mussel</name>
    <name type="synonym">Mytilus polymorpha</name>
    <dbReference type="NCBI Taxonomy" id="45954"/>
    <lineage>
        <taxon>Eukaryota</taxon>
        <taxon>Metazoa</taxon>
        <taxon>Spiralia</taxon>
        <taxon>Lophotrochozoa</taxon>
        <taxon>Mollusca</taxon>
        <taxon>Bivalvia</taxon>
        <taxon>Autobranchia</taxon>
        <taxon>Heteroconchia</taxon>
        <taxon>Euheterodonta</taxon>
        <taxon>Imparidentia</taxon>
        <taxon>Neoheterodontei</taxon>
        <taxon>Myida</taxon>
        <taxon>Dreissenoidea</taxon>
        <taxon>Dreissenidae</taxon>
        <taxon>Dreissena</taxon>
    </lineage>
</organism>
<proteinExistence type="predicted"/>
<reference evidence="1" key="2">
    <citation type="submission" date="2020-11" db="EMBL/GenBank/DDBJ databases">
        <authorList>
            <person name="McCartney M.A."/>
            <person name="Auch B."/>
            <person name="Kono T."/>
            <person name="Mallez S."/>
            <person name="Becker A."/>
            <person name="Gohl D.M."/>
            <person name="Silverstein K.A.T."/>
            <person name="Koren S."/>
            <person name="Bechman K.B."/>
            <person name="Herman A."/>
            <person name="Abrahante J.E."/>
            <person name="Garbe J."/>
        </authorList>
    </citation>
    <scope>NUCLEOTIDE SEQUENCE</scope>
    <source>
        <strain evidence="1">Duluth1</strain>
        <tissue evidence="1">Whole animal</tissue>
    </source>
</reference>
<accession>A0A9D3Y080</accession>
<gene>
    <name evidence="1" type="ORF">DPMN_194214</name>
</gene>
<comment type="caution">
    <text evidence="1">The sequence shown here is derived from an EMBL/GenBank/DDBJ whole genome shotgun (WGS) entry which is preliminary data.</text>
</comment>